<feature type="region of interest" description="Disordered" evidence="1">
    <location>
        <begin position="84"/>
        <end position="116"/>
    </location>
</feature>
<accession>A0ABN9PI80</accession>
<evidence type="ECO:0000256" key="1">
    <source>
        <dbReference type="SAM" id="MobiDB-lite"/>
    </source>
</evidence>
<comment type="caution">
    <text evidence="2">The sequence shown here is derived from an EMBL/GenBank/DDBJ whole genome shotgun (WGS) entry which is preliminary data.</text>
</comment>
<dbReference type="Proteomes" id="UP001189429">
    <property type="component" value="Unassembled WGS sequence"/>
</dbReference>
<organism evidence="2 3">
    <name type="scientific">Prorocentrum cordatum</name>
    <dbReference type="NCBI Taxonomy" id="2364126"/>
    <lineage>
        <taxon>Eukaryota</taxon>
        <taxon>Sar</taxon>
        <taxon>Alveolata</taxon>
        <taxon>Dinophyceae</taxon>
        <taxon>Prorocentrales</taxon>
        <taxon>Prorocentraceae</taxon>
        <taxon>Prorocentrum</taxon>
    </lineage>
</organism>
<name>A0ABN9PI80_9DINO</name>
<keyword evidence="3" id="KW-1185">Reference proteome</keyword>
<evidence type="ECO:0000313" key="3">
    <source>
        <dbReference type="Proteomes" id="UP001189429"/>
    </source>
</evidence>
<proteinExistence type="predicted"/>
<protein>
    <submittedName>
        <fullName evidence="2">Uncharacterized protein</fullName>
    </submittedName>
</protein>
<gene>
    <name evidence="2" type="ORF">PCOR1329_LOCUS3186</name>
</gene>
<sequence length="169" mass="19282">MRQNVKQNLVLHEDSMQRLQQEFDKYRGIFISRIVRVECTLGYTHAPDRKTDWARGRAANRSSGMGNFVYPQLGPMPVSRADLPRPRAGPPPRCHRCPMTRRSDKEPHGGRLPRGSSPCRCAWERAQRAPSFFSCSDGFMIYACSMCKAYKCVFETRSGQTTSIYARST</sequence>
<evidence type="ECO:0000313" key="2">
    <source>
        <dbReference type="EMBL" id="CAK0792686.1"/>
    </source>
</evidence>
<dbReference type="EMBL" id="CAUYUJ010000814">
    <property type="protein sequence ID" value="CAK0792686.1"/>
    <property type="molecule type" value="Genomic_DNA"/>
</dbReference>
<reference evidence="2" key="1">
    <citation type="submission" date="2023-10" db="EMBL/GenBank/DDBJ databases">
        <authorList>
            <person name="Chen Y."/>
            <person name="Shah S."/>
            <person name="Dougan E. K."/>
            <person name="Thang M."/>
            <person name="Chan C."/>
        </authorList>
    </citation>
    <scope>NUCLEOTIDE SEQUENCE [LARGE SCALE GENOMIC DNA]</scope>
</reference>